<dbReference type="PANTHER" id="PTHR36113:SF1">
    <property type="entry name" value="GLYOXALASE_BLEOMYCIN RESISTANCE PROTEIN_DIOXYGENASE"/>
    <property type="match status" value="1"/>
</dbReference>
<dbReference type="EMBL" id="LR134363">
    <property type="protein sequence ID" value="VEG74640.1"/>
    <property type="molecule type" value="Genomic_DNA"/>
</dbReference>
<protein>
    <submittedName>
        <fullName evidence="2">Predicted enzyme related to lactoylglutathione lyase</fullName>
    </submittedName>
</protein>
<dbReference type="GO" id="GO:0016829">
    <property type="term" value="F:lyase activity"/>
    <property type="evidence" value="ECO:0007669"/>
    <property type="project" value="UniProtKB-KW"/>
</dbReference>
<sequence length="130" mass="14153">MTTIDHAALWVADLEAAKDFYASWFGGVPNELYHNPRTGLRTYILSFGDGARLELMTRPDVAGQGQGDRLGWAHVSFAVPDRAAVDAMAQRLGEAGVEVVDGPRQTGDGYYEIALLDPEGNRVEVVAAYR</sequence>
<dbReference type="InterPro" id="IPR004360">
    <property type="entry name" value="Glyas_Fos-R_dOase_dom"/>
</dbReference>
<accession>A0A448KCN2</accession>
<evidence type="ECO:0000313" key="3">
    <source>
        <dbReference type="Proteomes" id="UP000276899"/>
    </source>
</evidence>
<dbReference type="RefSeq" id="WP_026426921.1">
    <property type="nucleotide sequence ID" value="NZ_CBCRWE010000011.1"/>
</dbReference>
<name>A0A448KCN2_9ACTO</name>
<dbReference type="PANTHER" id="PTHR36113">
    <property type="entry name" value="LYASE, PUTATIVE-RELATED-RELATED"/>
    <property type="match status" value="1"/>
</dbReference>
<evidence type="ECO:0000259" key="1">
    <source>
        <dbReference type="PROSITE" id="PS51819"/>
    </source>
</evidence>
<dbReference type="Proteomes" id="UP000276899">
    <property type="component" value="Chromosome"/>
</dbReference>
<reference evidence="2 3" key="1">
    <citation type="submission" date="2018-12" db="EMBL/GenBank/DDBJ databases">
        <authorList>
            <consortium name="Pathogen Informatics"/>
        </authorList>
    </citation>
    <scope>NUCLEOTIDE SEQUENCE [LARGE SCALE GENOMIC DNA]</scope>
    <source>
        <strain evidence="2 3">NCTC11923</strain>
    </source>
</reference>
<dbReference type="KEGG" id="asla:NCTC11923_01274"/>
<dbReference type="SUPFAM" id="SSF54593">
    <property type="entry name" value="Glyoxalase/Bleomycin resistance protein/Dihydroxybiphenyl dioxygenase"/>
    <property type="match status" value="1"/>
</dbReference>
<dbReference type="STRING" id="1278298.GCA_000428685_01802"/>
<dbReference type="InterPro" id="IPR029068">
    <property type="entry name" value="Glyas_Bleomycin-R_OHBP_Dase"/>
</dbReference>
<dbReference type="AlphaFoldDB" id="A0A448KCN2"/>
<keyword evidence="2" id="KW-0456">Lyase</keyword>
<feature type="domain" description="VOC" evidence="1">
    <location>
        <begin position="3"/>
        <end position="128"/>
    </location>
</feature>
<keyword evidence="3" id="KW-1185">Reference proteome</keyword>
<dbReference type="Pfam" id="PF00903">
    <property type="entry name" value="Glyoxalase"/>
    <property type="match status" value="1"/>
</dbReference>
<proteinExistence type="predicted"/>
<organism evidence="2 3">
    <name type="scientific">Actinomyces slackii</name>
    <dbReference type="NCBI Taxonomy" id="52774"/>
    <lineage>
        <taxon>Bacteria</taxon>
        <taxon>Bacillati</taxon>
        <taxon>Actinomycetota</taxon>
        <taxon>Actinomycetes</taxon>
        <taxon>Actinomycetales</taxon>
        <taxon>Actinomycetaceae</taxon>
        <taxon>Actinomyces</taxon>
    </lineage>
</organism>
<gene>
    <name evidence="2" type="ORF">NCTC11923_01274</name>
</gene>
<evidence type="ECO:0000313" key="2">
    <source>
        <dbReference type="EMBL" id="VEG74640.1"/>
    </source>
</evidence>
<dbReference type="InterPro" id="IPR037523">
    <property type="entry name" value="VOC_core"/>
</dbReference>
<dbReference type="InterPro" id="IPR051332">
    <property type="entry name" value="Fosfomycin_Res_Enzymes"/>
</dbReference>
<dbReference type="Gene3D" id="3.10.180.10">
    <property type="entry name" value="2,3-Dihydroxybiphenyl 1,2-Dioxygenase, domain 1"/>
    <property type="match status" value="1"/>
</dbReference>
<dbReference type="PROSITE" id="PS51819">
    <property type="entry name" value="VOC"/>
    <property type="match status" value="1"/>
</dbReference>